<dbReference type="InterPro" id="IPR034660">
    <property type="entry name" value="DinB/YfiT-like"/>
</dbReference>
<dbReference type="OrthoDB" id="154293at2"/>
<dbReference type="Proteomes" id="UP000297549">
    <property type="component" value="Unassembled WGS sequence"/>
</dbReference>
<dbReference type="InterPro" id="IPR024344">
    <property type="entry name" value="MDMPI_metal-binding"/>
</dbReference>
<evidence type="ECO:0000313" key="2">
    <source>
        <dbReference type="EMBL" id="TGE24399.1"/>
    </source>
</evidence>
<dbReference type="RefSeq" id="WP_135461946.1">
    <property type="nucleotide sequence ID" value="NZ_SRLC01000001.1"/>
</dbReference>
<name>A0A4Z0Q4I4_9BACT</name>
<comment type="caution">
    <text evidence="2">The sequence shown here is derived from an EMBL/GenBank/DDBJ whole genome shotgun (WGS) entry which is preliminary data.</text>
</comment>
<dbReference type="EMBL" id="SRLC01000001">
    <property type="protein sequence ID" value="TGE24399.1"/>
    <property type="molecule type" value="Genomic_DNA"/>
</dbReference>
<evidence type="ECO:0000313" key="3">
    <source>
        <dbReference type="Proteomes" id="UP000297549"/>
    </source>
</evidence>
<dbReference type="AlphaFoldDB" id="A0A4Z0Q4I4"/>
<dbReference type="NCBIfam" id="TIGR03083">
    <property type="entry name" value="maleylpyruvate isomerase family mycothiol-dependent enzyme"/>
    <property type="match status" value="1"/>
</dbReference>
<dbReference type="Gene3D" id="1.20.120.450">
    <property type="entry name" value="dinb family like domain"/>
    <property type="match status" value="1"/>
</dbReference>
<feature type="domain" description="Mycothiol-dependent maleylpyruvate isomerase metal-binding" evidence="1">
    <location>
        <begin position="18"/>
        <end position="157"/>
    </location>
</feature>
<reference evidence="2 3" key="1">
    <citation type="submission" date="2019-04" db="EMBL/GenBank/DDBJ databases">
        <authorList>
            <person name="Feng G."/>
            <person name="Zhang J."/>
            <person name="Zhu H."/>
        </authorList>
    </citation>
    <scope>NUCLEOTIDE SEQUENCE [LARGE SCALE GENOMIC DNA]</scope>
    <source>
        <strain evidence="2 3">JCM 31653</strain>
    </source>
</reference>
<accession>A0A4Z0Q4I4</accession>
<dbReference type="GO" id="GO:0016853">
    <property type="term" value="F:isomerase activity"/>
    <property type="evidence" value="ECO:0007669"/>
    <property type="project" value="UniProtKB-KW"/>
</dbReference>
<dbReference type="SUPFAM" id="SSF109854">
    <property type="entry name" value="DinB/YfiT-like putative metalloenzymes"/>
    <property type="match status" value="1"/>
</dbReference>
<protein>
    <submittedName>
        <fullName evidence="2">Maleylpyruvate isomerase family mycothiol-dependent enzyme</fullName>
    </submittedName>
</protein>
<keyword evidence="2" id="KW-0670">Pyruvate</keyword>
<gene>
    <name evidence="2" type="ORF">E5K00_04050</name>
</gene>
<keyword evidence="2" id="KW-0413">Isomerase</keyword>
<dbReference type="GO" id="GO:0046872">
    <property type="term" value="F:metal ion binding"/>
    <property type="evidence" value="ECO:0007669"/>
    <property type="project" value="InterPro"/>
</dbReference>
<evidence type="ECO:0000259" key="1">
    <source>
        <dbReference type="Pfam" id="PF11716"/>
    </source>
</evidence>
<organism evidence="2 3">
    <name type="scientific">Hymenobacter aquaticus</name>
    <dbReference type="NCBI Taxonomy" id="1867101"/>
    <lineage>
        <taxon>Bacteria</taxon>
        <taxon>Pseudomonadati</taxon>
        <taxon>Bacteroidota</taxon>
        <taxon>Cytophagia</taxon>
        <taxon>Cytophagales</taxon>
        <taxon>Hymenobacteraceae</taxon>
        <taxon>Hymenobacter</taxon>
    </lineage>
</organism>
<sequence>MQPLPPLRTAHLFPVLDQHLLTVLASLRPEQWERPTLAPGWQVCDVALHLLDGNLRSLSMLRDGHFGGQPAGTSYPEIVAFLNQLNAEWVVAGRRLSPAVIRWLLEVSGPEYNRYLASLDPAAPAPFSVAWAGEAVSANWFHVARDYTEKWHHQQQIRQAVGQEPPLLTRELYHPFLSTCLRALPHHYRHVGAEPGQVISFAVTGPAADTWYLRRSASGRWELGQHYAGPLAAEVTLEGNVAWRLFTKSLPRDQAARWVQCKGEERLSEPFFELVAVMG</sequence>
<dbReference type="InterPro" id="IPR017517">
    <property type="entry name" value="Maleyloyr_isom"/>
</dbReference>
<keyword evidence="3" id="KW-1185">Reference proteome</keyword>
<proteinExistence type="predicted"/>
<dbReference type="Pfam" id="PF11716">
    <property type="entry name" value="MDMPI_N"/>
    <property type="match status" value="1"/>
</dbReference>